<evidence type="ECO:0000313" key="2">
    <source>
        <dbReference type="Proteomes" id="UP000215215"/>
    </source>
</evidence>
<dbReference type="Proteomes" id="UP000215215">
    <property type="component" value="Unassembled WGS sequence"/>
</dbReference>
<dbReference type="InterPro" id="IPR036520">
    <property type="entry name" value="UPF0759_sf"/>
</dbReference>
<name>A0A235BY44_UNCW3</name>
<dbReference type="PANTHER" id="PTHR30348">
    <property type="entry name" value="UNCHARACTERIZED PROTEIN YECE"/>
    <property type="match status" value="1"/>
</dbReference>
<evidence type="ECO:0008006" key="3">
    <source>
        <dbReference type="Google" id="ProtNLM"/>
    </source>
</evidence>
<organism evidence="1 2">
    <name type="scientific">candidate division WOR-3 bacterium JGI_Cruoil_03_44_89</name>
    <dbReference type="NCBI Taxonomy" id="1973748"/>
    <lineage>
        <taxon>Bacteria</taxon>
        <taxon>Bacteria division WOR-3</taxon>
    </lineage>
</organism>
<reference evidence="1 2" key="1">
    <citation type="submission" date="2017-07" db="EMBL/GenBank/DDBJ databases">
        <title>Recovery of genomes from metagenomes via a dereplication, aggregation, and scoring strategy.</title>
        <authorList>
            <person name="Sieber C.M."/>
            <person name="Probst A.J."/>
            <person name="Sharrar A."/>
            <person name="Thomas B.C."/>
            <person name="Hess M."/>
            <person name="Tringe S.G."/>
            <person name="Banfield J.F."/>
        </authorList>
    </citation>
    <scope>NUCLEOTIDE SEQUENCE [LARGE SCALE GENOMIC DNA]</scope>
    <source>
        <strain evidence="1">JGI_Cruoil_03_44_89</strain>
    </source>
</reference>
<proteinExistence type="predicted"/>
<comment type="caution">
    <text evidence="1">The sequence shown here is derived from an EMBL/GenBank/DDBJ whole genome shotgun (WGS) entry which is preliminary data.</text>
</comment>
<dbReference type="Gene3D" id="3.20.20.410">
    <property type="entry name" value="Protein of unknown function UPF0759"/>
    <property type="match status" value="1"/>
</dbReference>
<gene>
    <name evidence="1" type="ORF">CH333_01815</name>
</gene>
<dbReference type="SUPFAM" id="SSF117396">
    <property type="entry name" value="TM1631-like"/>
    <property type="match status" value="1"/>
</dbReference>
<dbReference type="Pfam" id="PF01904">
    <property type="entry name" value="DUF72"/>
    <property type="match status" value="1"/>
</dbReference>
<dbReference type="InterPro" id="IPR002763">
    <property type="entry name" value="DUF72"/>
</dbReference>
<evidence type="ECO:0000313" key="1">
    <source>
        <dbReference type="EMBL" id="OYD17126.1"/>
    </source>
</evidence>
<protein>
    <recommendedName>
        <fullName evidence="3">DUF72 domain-containing protein</fullName>
    </recommendedName>
</protein>
<dbReference type="PANTHER" id="PTHR30348:SF4">
    <property type="entry name" value="DUF72 DOMAIN-CONTAINING PROTEIN"/>
    <property type="match status" value="1"/>
</dbReference>
<dbReference type="AlphaFoldDB" id="A0A235BY44"/>
<accession>A0A235BY44</accession>
<dbReference type="EMBL" id="NOZQ01000031">
    <property type="protein sequence ID" value="OYD17126.1"/>
    <property type="molecule type" value="Genomic_DNA"/>
</dbReference>
<sequence length="156" mass="18605">MLKIGCCGWSYFRREKGEGSVLSCYARRYSLVEVNSTFYCLPKTSTAERWRVETDAINENFEFTVKVHRDITHMMKFGDEAIPVFDKTKEIAERLRVKILLFQMARSFTPQDENIKRLERFFNSIDREDFILVFEVRWKVEWGEDAKKFEAMVSNM</sequence>